<reference evidence="1 2" key="1">
    <citation type="submission" date="2016-03" db="EMBL/GenBank/DDBJ databases">
        <title>Draft genome sequence of Acetobacter malorum CECT 7742, a strain isolated from strawberry vinegar.</title>
        <authorList>
            <person name="Sainz F."/>
            <person name="Mas A."/>
            <person name="Torija M.J."/>
        </authorList>
    </citation>
    <scope>NUCLEOTIDE SEQUENCE [LARGE SCALE GENOMIC DNA]</scope>
    <source>
        <strain evidence="1 2">CECT 7742</strain>
    </source>
</reference>
<gene>
    <name evidence="1" type="ORF">Amal_03850</name>
</gene>
<organism evidence="1 2">
    <name type="scientific">Acetobacter malorum</name>
    <dbReference type="NCBI Taxonomy" id="178901"/>
    <lineage>
        <taxon>Bacteria</taxon>
        <taxon>Pseudomonadati</taxon>
        <taxon>Pseudomonadota</taxon>
        <taxon>Alphaproteobacteria</taxon>
        <taxon>Acetobacterales</taxon>
        <taxon>Acetobacteraceae</taxon>
        <taxon>Acetobacter</taxon>
    </lineage>
</organism>
<protein>
    <submittedName>
        <fullName evidence="1">Uncharacterized protein</fullName>
    </submittedName>
</protein>
<accession>A0A177G3Q3</accession>
<dbReference type="EMBL" id="LVHD01000181">
    <property type="protein sequence ID" value="OAG74988.1"/>
    <property type="molecule type" value="Genomic_DNA"/>
</dbReference>
<name>A0A177G3Q3_9PROT</name>
<dbReference type="Proteomes" id="UP000077349">
    <property type="component" value="Unassembled WGS sequence"/>
</dbReference>
<evidence type="ECO:0000313" key="2">
    <source>
        <dbReference type="Proteomes" id="UP000077349"/>
    </source>
</evidence>
<comment type="caution">
    <text evidence="1">The sequence shown here is derived from an EMBL/GenBank/DDBJ whole genome shotgun (WGS) entry which is preliminary data.</text>
</comment>
<proteinExistence type="predicted"/>
<sequence>MAYRMPAAASLSPHRIIQFSQINSLHGKTQSINREGSYLSNAHKTGRVAVLPASSLKCVFRHLQATSQQAYSSSILRHREITCC</sequence>
<dbReference type="AlphaFoldDB" id="A0A177G3Q3"/>
<evidence type="ECO:0000313" key="1">
    <source>
        <dbReference type="EMBL" id="OAG74988.1"/>
    </source>
</evidence>